<dbReference type="EnsemblPlants" id="AVESA.00010b.r2.5CG0871890.1">
    <property type="protein sequence ID" value="AVESA.00010b.r2.5CG0871890.1.CDS"/>
    <property type="gene ID" value="AVESA.00010b.r2.5CG0871890"/>
</dbReference>
<protein>
    <submittedName>
        <fullName evidence="1">Uncharacterized protein</fullName>
    </submittedName>
</protein>
<name>A0ACD5XY45_AVESA</name>
<reference evidence="1" key="1">
    <citation type="submission" date="2021-05" db="EMBL/GenBank/DDBJ databases">
        <authorList>
            <person name="Scholz U."/>
            <person name="Mascher M."/>
            <person name="Fiebig A."/>
        </authorList>
    </citation>
    <scope>NUCLEOTIDE SEQUENCE [LARGE SCALE GENOMIC DNA]</scope>
</reference>
<organism evidence="1 2">
    <name type="scientific">Avena sativa</name>
    <name type="common">Oat</name>
    <dbReference type="NCBI Taxonomy" id="4498"/>
    <lineage>
        <taxon>Eukaryota</taxon>
        <taxon>Viridiplantae</taxon>
        <taxon>Streptophyta</taxon>
        <taxon>Embryophyta</taxon>
        <taxon>Tracheophyta</taxon>
        <taxon>Spermatophyta</taxon>
        <taxon>Magnoliopsida</taxon>
        <taxon>Liliopsida</taxon>
        <taxon>Poales</taxon>
        <taxon>Poaceae</taxon>
        <taxon>BOP clade</taxon>
        <taxon>Pooideae</taxon>
        <taxon>Poodae</taxon>
        <taxon>Poeae</taxon>
        <taxon>Poeae Chloroplast Group 1 (Aveneae type)</taxon>
        <taxon>Aveninae</taxon>
        <taxon>Avena</taxon>
    </lineage>
</organism>
<accession>A0ACD5XY45</accession>
<evidence type="ECO:0000313" key="2">
    <source>
        <dbReference type="Proteomes" id="UP001732700"/>
    </source>
</evidence>
<keyword evidence="2" id="KW-1185">Reference proteome</keyword>
<sequence>MLISGRAKDLDVGSHDYIRMVQPFFQKWASDYGKTFLYWLGPIPSLCCSDMELVKQVLTERTDLFEKEYLNRSLDAILGNGVIFANGDDWRRRRKFVHPAFSQEKIKSMAAITSECTKKMMEGWCSEMQDGSSQQAEIDMTKESDEISMGVIARVMLGKNYKEAWEVCVAGKEQLRLATYAFNDPPIPGFRHDYLPTRRNRRTWQLNKLVTSKISKIIQARVADGVYEEDDLLGLMLEARQAGAESLTAEEMIGECKTFFAAGFDTTATLLNWAMFLLASYPRWQEMLNMLLLETLRLYSPISFLHRRASCDTVLGNIKVPKGTMVTIPLPILHRDKEVWGQDADEFNPLRFENGLSKASTHRHALLAFSYGPRICAGQNFAMVEVHTMIAMIVKRFSFSLSPRYVHKPSNFVTLTPRYGLPLILRNLQLDG</sequence>
<reference evidence="1" key="2">
    <citation type="submission" date="2025-09" db="UniProtKB">
        <authorList>
            <consortium name="EnsemblPlants"/>
        </authorList>
    </citation>
    <scope>IDENTIFICATION</scope>
</reference>
<evidence type="ECO:0000313" key="1">
    <source>
        <dbReference type="EnsemblPlants" id="AVESA.00010b.r2.5CG0871890.1.CDS"/>
    </source>
</evidence>
<dbReference type="Proteomes" id="UP001732700">
    <property type="component" value="Chromosome 5C"/>
</dbReference>
<proteinExistence type="predicted"/>